<keyword evidence="7 9" id="KW-0811">Translocation</keyword>
<feature type="transmembrane region" description="Helical" evidence="9">
    <location>
        <begin position="46"/>
        <end position="65"/>
    </location>
</feature>
<evidence type="ECO:0000313" key="11">
    <source>
        <dbReference type="Proteomes" id="UP000636793"/>
    </source>
</evidence>
<dbReference type="GO" id="GO:0008320">
    <property type="term" value="F:protein transmembrane transporter activity"/>
    <property type="evidence" value="ECO:0007669"/>
    <property type="project" value="UniProtKB-UniRule"/>
</dbReference>
<evidence type="ECO:0000256" key="5">
    <source>
        <dbReference type="ARBA" id="ARBA00022927"/>
    </source>
</evidence>
<gene>
    <name evidence="9 10" type="primary">secE</name>
    <name evidence="10" type="ORF">GCM10011492_17570</name>
</gene>
<dbReference type="GO" id="GO:0065002">
    <property type="term" value="P:intracellular protein transmembrane transport"/>
    <property type="evidence" value="ECO:0007669"/>
    <property type="project" value="UniProtKB-UniRule"/>
</dbReference>
<organism evidence="10 11">
    <name type="scientific">Flexivirga endophytica</name>
    <dbReference type="NCBI Taxonomy" id="1849103"/>
    <lineage>
        <taxon>Bacteria</taxon>
        <taxon>Bacillati</taxon>
        <taxon>Actinomycetota</taxon>
        <taxon>Actinomycetes</taxon>
        <taxon>Micrococcales</taxon>
        <taxon>Dermacoccaceae</taxon>
        <taxon>Flexivirga</taxon>
    </lineage>
</organism>
<dbReference type="EMBL" id="BMHI01000003">
    <property type="protein sequence ID" value="GGB27825.1"/>
    <property type="molecule type" value="Genomic_DNA"/>
</dbReference>
<evidence type="ECO:0000256" key="2">
    <source>
        <dbReference type="ARBA" id="ARBA00022448"/>
    </source>
</evidence>
<dbReference type="Gene3D" id="1.20.5.1030">
    <property type="entry name" value="Preprotein translocase secy subunit"/>
    <property type="match status" value="1"/>
</dbReference>
<keyword evidence="4 9" id="KW-0812">Transmembrane</keyword>
<dbReference type="Proteomes" id="UP000636793">
    <property type="component" value="Unassembled WGS sequence"/>
</dbReference>
<dbReference type="Pfam" id="PF00584">
    <property type="entry name" value="SecE"/>
    <property type="match status" value="1"/>
</dbReference>
<reference evidence="10" key="1">
    <citation type="journal article" date="2014" name="Int. J. Syst. Evol. Microbiol.">
        <title>Complete genome sequence of Corynebacterium casei LMG S-19264T (=DSM 44701T), isolated from a smear-ripened cheese.</title>
        <authorList>
            <consortium name="US DOE Joint Genome Institute (JGI-PGF)"/>
            <person name="Walter F."/>
            <person name="Albersmeier A."/>
            <person name="Kalinowski J."/>
            <person name="Ruckert C."/>
        </authorList>
    </citation>
    <scope>NUCLEOTIDE SEQUENCE</scope>
    <source>
        <strain evidence="10">CGMCC 1.15085</strain>
    </source>
</reference>
<keyword evidence="8 9" id="KW-0472">Membrane</keyword>
<evidence type="ECO:0000256" key="3">
    <source>
        <dbReference type="ARBA" id="ARBA00022475"/>
    </source>
</evidence>
<name>A0A916WT01_9MICO</name>
<evidence type="ECO:0000313" key="10">
    <source>
        <dbReference type="EMBL" id="GGB27825.1"/>
    </source>
</evidence>
<proteinExistence type="inferred from homology"/>
<dbReference type="InterPro" id="IPR005807">
    <property type="entry name" value="SecE_bac"/>
</dbReference>
<keyword evidence="11" id="KW-1185">Reference proteome</keyword>
<evidence type="ECO:0000256" key="4">
    <source>
        <dbReference type="ARBA" id="ARBA00022692"/>
    </source>
</evidence>
<keyword evidence="2 9" id="KW-0813">Transport</keyword>
<dbReference type="PANTHER" id="PTHR33910:SF1">
    <property type="entry name" value="PROTEIN TRANSLOCASE SUBUNIT SECE"/>
    <property type="match status" value="1"/>
</dbReference>
<dbReference type="HAMAP" id="MF_00422">
    <property type="entry name" value="SecE"/>
    <property type="match status" value="1"/>
</dbReference>
<keyword evidence="6 9" id="KW-1133">Transmembrane helix</keyword>
<protein>
    <recommendedName>
        <fullName evidence="9">Protein translocase subunit SecE</fullName>
    </recommendedName>
</protein>
<evidence type="ECO:0000256" key="6">
    <source>
        <dbReference type="ARBA" id="ARBA00022989"/>
    </source>
</evidence>
<reference evidence="10" key="2">
    <citation type="submission" date="2020-09" db="EMBL/GenBank/DDBJ databases">
        <authorList>
            <person name="Sun Q."/>
            <person name="Zhou Y."/>
        </authorList>
    </citation>
    <scope>NUCLEOTIDE SEQUENCE</scope>
    <source>
        <strain evidence="10">CGMCC 1.15085</strain>
    </source>
</reference>
<dbReference type="InterPro" id="IPR001901">
    <property type="entry name" value="Translocase_SecE/Sec61-g"/>
</dbReference>
<dbReference type="GO" id="GO:0043952">
    <property type="term" value="P:protein transport by the Sec complex"/>
    <property type="evidence" value="ECO:0007669"/>
    <property type="project" value="UniProtKB-UniRule"/>
</dbReference>
<evidence type="ECO:0000256" key="8">
    <source>
        <dbReference type="ARBA" id="ARBA00023136"/>
    </source>
</evidence>
<dbReference type="InterPro" id="IPR038379">
    <property type="entry name" value="SecE_sf"/>
</dbReference>
<comment type="similarity">
    <text evidence="9">Belongs to the SecE/SEC61-gamma family.</text>
</comment>
<evidence type="ECO:0000256" key="1">
    <source>
        <dbReference type="ARBA" id="ARBA00004370"/>
    </source>
</evidence>
<dbReference type="GO" id="GO:0006605">
    <property type="term" value="P:protein targeting"/>
    <property type="evidence" value="ECO:0007669"/>
    <property type="project" value="UniProtKB-UniRule"/>
</dbReference>
<keyword evidence="5 9" id="KW-0653">Protein transport</keyword>
<dbReference type="GO" id="GO:0005886">
    <property type="term" value="C:plasma membrane"/>
    <property type="evidence" value="ECO:0007669"/>
    <property type="project" value="UniProtKB-SubCell"/>
</dbReference>
<evidence type="ECO:0000256" key="9">
    <source>
        <dbReference type="HAMAP-Rule" id="MF_00422"/>
    </source>
</evidence>
<dbReference type="GO" id="GO:0009306">
    <property type="term" value="P:protein secretion"/>
    <property type="evidence" value="ECO:0007669"/>
    <property type="project" value="UniProtKB-UniRule"/>
</dbReference>
<dbReference type="RefSeq" id="WP_188836651.1">
    <property type="nucleotide sequence ID" value="NZ_BMHI01000003.1"/>
</dbReference>
<evidence type="ECO:0000256" key="7">
    <source>
        <dbReference type="ARBA" id="ARBA00023010"/>
    </source>
</evidence>
<dbReference type="NCBIfam" id="TIGR00964">
    <property type="entry name" value="secE_bact"/>
    <property type="match status" value="1"/>
</dbReference>
<accession>A0A916WT01</accession>
<comment type="subunit">
    <text evidence="9">Component of the Sec protein translocase complex. Heterotrimer consisting of SecY, SecE and SecG subunits. The heterotrimers can form oligomers, although 1 heterotrimer is thought to be able to translocate proteins. Interacts with the ribosome. Interacts with SecDF, and other proteins may be involved. Interacts with SecA.</text>
</comment>
<dbReference type="AlphaFoldDB" id="A0A916WT01"/>
<comment type="subcellular location">
    <subcellularLocation>
        <location evidence="9">Cell membrane</location>
        <topology evidence="9">Single-pass membrane protein</topology>
    </subcellularLocation>
    <subcellularLocation>
        <location evidence="1">Membrane</location>
    </subcellularLocation>
</comment>
<keyword evidence="3 9" id="KW-1003">Cell membrane</keyword>
<comment type="function">
    <text evidence="9">Essential subunit of the Sec protein translocation channel SecYEG. Clamps together the 2 halves of SecY. May contact the channel plug during translocation.</text>
</comment>
<sequence length="80" mass="8883">MSTSTASTRGSADEKPKGGIFGTILLFIRQVIDELRKVVRPTRDELTSYTIALIVFLAILMAYVVGLDQLLVHLVDWTFA</sequence>
<comment type="caution">
    <text evidence="10">The sequence shown here is derived from an EMBL/GenBank/DDBJ whole genome shotgun (WGS) entry which is preliminary data.</text>
</comment>
<dbReference type="PANTHER" id="PTHR33910">
    <property type="entry name" value="PROTEIN TRANSLOCASE SUBUNIT SECE"/>
    <property type="match status" value="1"/>
</dbReference>